<name>A0A7Y0Q3H1_9FIRM</name>
<accession>A0A7Y0Q3H1</accession>
<organism evidence="2 3">
    <name type="scientific">Sulfobacillus harzensis</name>
    <dbReference type="NCBI Taxonomy" id="2729629"/>
    <lineage>
        <taxon>Bacteria</taxon>
        <taxon>Bacillati</taxon>
        <taxon>Bacillota</taxon>
        <taxon>Clostridia</taxon>
        <taxon>Eubacteriales</taxon>
        <taxon>Clostridiales Family XVII. Incertae Sedis</taxon>
        <taxon>Sulfobacillus</taxon>
    </lineage>
</organism>
<dbReference type="Proteomes" id="UP000533476">
    <property type="component" value="Unassembled WGS sequence"/>
</dbReference>
<keyword evidence="3" id="KW-1185">Reference proteome</keyword>
<feature type="domain" description="PilZ" evidence="1">
    <location>
        <begin position="91"/>
        <end position="195"/>
    </location>
</feature>
<dbReference type="AlphaFoldDB" id="A0A7Y0Q3H1"/>
<comment type="caution">
    <text evidence="2">The sequence shown here is derived from an EMBL/GenBank/DDBJ whole genome shotgun (WGS) entry which is preliminary data.</text>
</comment>
<dbReference type="Gene3D" id="2.40.10.220">
    <property type="entry name" value="predicted glycosyltransferase like domains"/>
    <property type="match status" value="1"/>
</dbReference>
<evidence type="ECO:0000259" key="1">
    <source>
        <dbReference type="Pfam" id="PF07238"/>
    </source>
</evidence>
<proteinExistence type="predicted"/>
<dbReference type="InterPro" id="IPR009875">
    <property type="entry name" value="PilZ_domain"/>
</dbReference>
<protein>
    <submittedName>
        <fullName evidence="2">PilZ domain-containing protein</fullName>
    </submittedName>
</protein>
<dbReference type="RefSeq" id="WP_169100931.1">
    <property type="nucleotide sequence ID" value="NZ_JABBVZ010000055.1"/>
</dbReference>
<dbReference type="EMBL" id="JABBVZ010000055">
    <property type="protein sequence ID" value="NMP23552.1"/>
    <property type="molecule type" value="Genomic_DNA"/>
</dbReference>
<evidence type="ECO:0000313" key="2">
    <source>
        <dbReference type="EMBL" id="NMP23552.1"/>
    </source>
</evidence>
<sequence length="205" mass="23660">MGLDPNQSVHIVFTNRTVQSRVIRSVRDEVYIDALRDAEMELTPLPGQKIPIRWSEDETLYQQFGKVTDVLDPIPIIVVKLEGTPRVVEFRKSFRVKVALPLEYGLVRPDSEMLVTTTMDVSSTGLRFPSAVKVWAGLELKMQLRVEQRILQIVAKVVRVAAKPREVRGRQSWETAVQFTHISIADRKWLEQYVRRQHARMQVGR</sequence>
<dbReference type="GO" id="GO:0035438">
    <property type="term" value="F:cyclic-di-GMP binding"/>
    <property type="evidence" value="ECO:0007669"/>
    <property type="project" value="InterPro"/>
</dbReference>
<gene>
    <name evidence="2" type="ORF">HIJ39_14490</name>
</gene>
<evidence type="ECO:0000313" key="3">
    <source>
        <dbReference type="Proteomes" id="UP000533476"/>
    </source>
</evidence>
<dbReference type="Pfam" id="PF07238">
    <property type="entry name" value="PilZ"/>
    <property type="match status" value="1"/>
</dbReference>
<reference evidence="2 3" key="1">
    <citation type="submission" date="2020-04" db="EMBL/GenBank/DDBJ databases">
        <authorList>
            <person name="Zhang R."/>
            <person name="Schippers A."/>
        </authorList>
    </citation>
    <scope>NUCLEOTIDE SEQUENCE [LARGE SCALE GENOMIC DNA]</scope>
    <source>
        <strain evidence="2 3">DSM 109850</strain>
    </source>
</reference>